<feature type="non-terminal residue" evidence="2">
    <location>
        <position position="172"/>
    </location>
</feature>
<dbReference type="Gene3D" id="3.40.50.10140">
    <property type="entry name" value="Toll/interleukin-1 receptor homology (TIR) domain"/>
    <property type="match status" value="1"/>
</dbReference>
<reference evidence="3" key="1">
    <citation type="submission" date="2018-04" db="EMBL/GenBank/DDBJ databases">
        <authorList>
            <person name="Cornet L."/>
        </authorList>
    </citation>
    <scope>NUCLEOTIDE SEQUENCE [LARGE SCALE GENOMIC DNA]</scope>
</reference>
<organism evidence="2 3">
    <name type="scientific">Shackletoniella antarctica</name>
    <dbReference type="NCBI Taxonomy" id="268115"/>
    <lineage>
        <taxon>Bacteria</taxon>
        <taxon>Bacillati</taxon>
        <taxon>Cyanobacteriota</taxon>
        <taxon>Cyanophyceae</taxon>
        <taxon>Oculatellales</taxon>
        <taxon>Oculatellaceae</taxon>
        <taxon>Shackletoniella</taxon>
    </lineage>
</organism>
<evidence type="ECO:0000259" key="1">
    <source>
        <dbReference type="Pfam" id="PF13676"/>
    </source>
</evidence>
<feature type="domain" description="TIR" evidence="1">
    <location>
        <begin position="8"/>
        <end position="120"/>
    </location>
</feature>
<dbReference type="EMBL" id="QBMN01000082">
    <property type="protein sequence ID" value="PZO39903.1"/>
    <property type="molecule type" value="Genomic_DNA"/>
</dbReference>
<sequence>MTEQQFDVFLCHNSEDKPAVIQIAQQLQQNNLKPWLDVWELQPGAIWQYSLEQQIERIGAVAVFVGQQGLGPWQSQEIYAFLQEFIGRKCPVIPVMLADAPEQPKLPIFLRNRHWVDFRLQAPDPLLQLVWGITGLRPSAPLNTAQAISAQTAATLSVSNPPYPVGWAPPTT</sequence>
<reference evidence="2 3" key="2">
    <citation type="submission" date="2018-06" db="EMBL/GenBank/DDBJ databases">
        <title>Metagenomic assembly of (sub)arctic Cyanobacteria and their associated microbiome from non-axenic cultures.</title>
        <authorList>
            <person name="Baurain D."/>
        </authorList>
    </citation>
    <scope>NUCLEOTIDE SEQUENCE [LARGE SCALE GENOMIC DNA]</scope>
    <source>
        <strain evidence="2">ULC041bin1</strain>
    </source>
</reference>
<evidence type="ECO:0000313" key="2">
    <source>
        <dbReference type="EMBL" id="PZO39903.1"/>
    </source>
</evidence>
<dbReference type="SUPFAM" id="SSF52200">
    <property type="entry name" value="Toll/Interleukin receptor TIR domain"/>
    <property type="match status" value="1"/>
</dbReference>
<dbReference type="InterPro" id="IPR000157">
    <property type="entry name" value="TIR_dom"/>
</dbReference>
<dbReference type="Pfam" id="PF13676">
    <property type="entry name" value="TIR_2"/>
    <property type="match status" value="1"/>
</dbReference>
<gene>
    <name evidence="2" type="ORF">DCF17_12680</name>
</gene>
<dbReference type="AlphaFoldDB" id="A0A2W4W486"/>
<comment type="caution">
    <text evidence="2">The sequence shown here is derived from an EMBL/GenBank/DDBJ whole genome shotgun (WGS) entry which is preliminary data.</text>
</comment>
<dbReference type="GO" id="GO:0007165">
    <property type="term" value="P:signal transduction"/>
    <property type="evidence" value="ECO:0007669"/>
    <property type="project" value="InterPro"/>
</dbReference>
<dbReference type="InterPro" id="IPR035897">
    <property type="entry name" value="Toll_tir_struct_dom_sf"/>
</dbReference>
<keyword evidence="2" id="KW-0675">Receptor</keyword>
<evidence type="ECO:0000313" key="3">
    <source>
        <dbReference type="Proteomes" id="UP000249081"/>
    </source>
</evidence>
<dbReference type="Proteomes" id="UP000249081">
    <property type="component" value="Unassembled WGS sequence"/>
</dbReference>
<proteinExistence type="predicted"/>
<protein>
    <submittedName>
        <fullName evidence="2">Toll/interleukin-1 receptor domain-containing protein</fullName>
    </submittedName>
</protein>
<name>A0A2W4W486_9CYAN</name>
<accession>A0A2W4W486</accession>